<protein>
    <recommendedName>
        <fullName evidence="2">DUF6268 domain-containing protein</fullName>
    </recommendedName>
</protein>
<reference evidence="3 4" key="1">
    <citation type="submission" date="2018-06" db="EMBL/GenBank/DDBJ databases">
        <authorList>
            <consortium name="Pathogen Informatics"/>
            <person name="Doyle S."/>
        </authorList>
    </citation>
    <scope>NUCLEOTIDE SEQUENCE [LARGE SCALE GENOMIC DNA]</scope>
    <source>
        <strain evidence="3 4">NCTC11388</strain>
    </source>
</reference>
<evidence type="ECO:0000256" key="1">
    <source>
        <dbReference type="SAM" id="SignalP"/>
    </source>
</evidence>
<name>A0A380CUF5_SPHSI</name>
<evidence type="ECO:0000313" key="3">
    <source>
        <dbReference type="EMBL" id="SUJ29026.1"/>
    </source>
</evidence>
<dbReference type="Pfam" id="PF19783">
    <property type="entry name" value="DUF6268"/>
    <property type="match status" value="1"/>
</dbReference>
<evidence type="ECO:0000259" key="2">
    <source>
        <dbReference type="Pfam" id="PF19783"/>
    </source>
</evidence>
<organism evidence="3 4">
    <name type="scientific">Sphingobacterium spiritivorum</name>
    <name type="common">Flavobacterium spiritivorum</name>
    <dbReference type="NCBI Taxonomy" id="258"/>
    <lineage>
        <taxon>Bacteria</taxon>
        <taxon>Pseudomonadati</taxon>
        <taxon>Bacteroidota</taxon>
        <taxon>Sphingobacteriia</taxon>
        <taxon>Sphingobacteriales</taxon>
        <taxon>Sphingobacteriaceae</taxon>
        <taxon>Sphingobacterium</taxon>
    </lineage>
</organism>
<gene>
    <name evidence="3" type="ORF">NCTC11388_04495</name>
</gene>
<accession>A0A380CUF5</accession>
<sequence length="336" mass="38164">MNITIRIALSLFSIIPIHTVLAQSADSVVRGAQITKLTLAYAALKFTELRPFNAEYSYLTPYNYSSRLSDKDLPDRKMTNFSQAKVGVNLNLIKKQKWVLGTTLGYRYIMTESELIHTTGTDKVVQSDNYQTHFTSVNLAYFTRLFNKMTIFSSSAVVDGSEKSFERVRGLITGTMILKANRQTKMAVGLLLNIDPAAQIPFVPTFLYEHEFDNGIIADINLPRNLMLRKHVFSKGRISMGAELDGTSFYLYNIDGSSQKYQYSQLDINSGLVYEHLLGNYFIVTAKTGARIVPTARVFEKEKSFEDYVYKTKPDPAFYFNIGLSFNPFSKIKRKQ</sequence>
<feature type="domain" description="DUF6268" evidence="2">
    <location>
        <begin position="79"/>
        <end position="327"/>
    </location>
</feature>
<keyword evidence="1" id="KW-0732">Signal</keyword>
<dbReference type="Proteomes" id="UP000254893">
    <property type="component" value="Unassembled WGS sequence"/>
</dbReference>
<dbReference type="InterPro" id="IPR046235">
    <property type="entry name" value="DUF6268"/>
</dbReference>
<feature type="chain" id="PRO_5016715464" description="DUF6268 domain-containing protein" evidence="1">
    <location>
        <begin position="23"/>
        <end position="336"/>
    </location>
</feature>
<dbReference type="EMBL" id="UGYW01000002">
    <property type="protein sequence ID" value="SUJ29026.1"/>
    <property type="molecule type" value="Genomic_DNA"/>
</dbReference>
<dbReference type="RefSeq" id="WP_258862513.1">
    <property type="nucleotide sequence ID" value="NZ_UGYW01000002.1"/>
</dbReference>
<proteinExistence type="predicted"/>
<dbReference type="AlphaFoldDB" id="A0A380CUF5"/>
<evidence type="ECO:0000313" key="4">
    <source>
        <dbReference type="Proteomes" id="UP000254893"/>
    </source>
</evidence>
<feature type="signal peptide" evidence="1">
    <location>
        <begin position="1"/>
        <end position="22"/>
    </location>
</feature>